<evidence type="ECO:0000313" key="3">
    <source>
        <dbReference type="EMBL" id="ORD96721.1"/>
    </source>
</evidence>
<dbReference type="Proteomes" id="UP000192356">
    <property type="component" value="Unassembled WGS sequence"/>
</dbReference>
<evidence type="ECO:0000313" key="4">
    <source>
        <dbReference type="Proteomes" id="UP000192356"/>
    </source>
</evidence>
<dbReference type="EMBL" id="LVKB01000066">
    <property type="protein sequence ID" value="ORD96721.1"/>
    <property type="molecule type" value="Genomic_DNA"/>
</dbReference>
<proteinExistence type="predicted"/>
<keyword evidence="4" id="KW-1185">Reference proteome</keyword>
<keyword evidence="2" id="KW-0472">Membrane</keyword>
<name>A0A1X0QA98_9MICR</name>
<dbReference type="AlphaFoldDB" id="A0A1X0QA98"/>
<dbReference type="VEuPathDB" id="MicrosporidiaDB:A0H76_1791"/>
<feature type="region of interest" description="Disordered" evidence="1">
    <location>
        <begin position="22"/>
        <end position="57"/>
    </location>
</feature>
<protein>
    <submittedName>
        <fullName evidence="3">Uncharacterized protein</fullName>
    </submittedName>
</protein>
<evidence type="ECO:0000256" key="2">
    <source>
        <dbReference type="SAM" id="Phobius"/>
    </source>
</evidence>
<accession>A0A1X0QA98</accession>
<keyword evidence="2" id="KW-1133">Transmembrane helix</keyword>
<gene>
    <name evidence="3" type="ORF">HERIO_1358</name>
</gene>
<comment type="caution">
    <text evidence="3">The sequence shown here is derived from an EMBL/GenBank/DDBJ whole genome shotgun (WGS) entry which is preliminary data.</text>
</comment>
<sequence>MIINSYLTMSHFFCSNEPSTSYTVYSRDSGKRPSDDTNEENYNVPMKKNKNKGGPNPVINEQHNVDKIFYTFNYCGIKYNLITKKQWEEAFKLYNSDLSDDRFFNFYKKIIAFILSNERLEYKINGDVSVLNNAQNFEEISKFINFDIFSVSKEKVNFCEYYLIKFVIVLFDKENLKINDLDKLNQLINVFNDLISLINMFKLVSKTVFLKNVDYIIQNWNFLNFCQSEIIKMFQKINKNSVVANTSKINQIKLQSLILDILNFENNIKSEAEDISSNERFNFDLSMLKQNFRNLLNNYQMLQRVLNQKKSDENTKDVSKYLQSLNNTILLLLNRYQAILHVSCLLFIKDLSILIFNSLIIFDKKKSLLKFTNPLKEILLNGASSLLIQ</sequence>
<dbReference type="VEuPathDB" id="MicrosporidiaDB:HERIO_1358"/>
<evidence type="ECO:0000256" key="1">
    <source>
        <dbReference type="SAM" id="MobiDB-lite"/>
    </source>
</evidence>
<organism evidence="3 4">
    <name type="scientific">Hepatospora eriocheir</name>
    <dbReference type="NCBI Taxonomy" id="1081669"/>
    <lineage>
        <taxon>Eukaryota</taxon>
        <taxon>Fungi</taxon>
        <taxon>Fungi incertae sedis</taxon>
        <taxon>Microsporidia</taxon>
        <taxon>Hepatosporidae</taxon>
        <taxon>Hepatospora</taxon>
    </lineage>
</organism>
<feature type="transmembrane region" description="Helical" evidence="2">
    <location>
        <begin position="338"/>
        <end position="362"/>
    </location>
</feature>
<keyword evidence="2" id="KW-0812">Transmembrane</keyword>
<reference evidence="3 4" key="1">
    <citation type="journal article" date="2017" name="Environ. Microbiol.">
        <title>Decay of the glycolytic pathway and adaptation to intranuclear parasitism within Enterocytozoonidae microsporidia.</title>
        <authorList>
            <person name="Wiredu Boakye D."/>
            <person name="Jaroenlak P."/>
            <person name="Prachumwat A."/>
            <person name="Williams T.A."/>
            <person name="Bateman K.S."/>
            <person name="Itsathitphaisarn O."/>
            <person name="Sritunyalucksana K."/>
            <person name="Paszkiewicz K.H."/>
            <person name="Moore K.A."/>
            <person name="Stentiford G.D."/>
            <person name="Williams B.A."/>
        </authorList>
    </citation>
    <scope>NUCLEOTIDE SEQUENCE [LARGE SCALE GENOMIC DNA]</scope>
    <source>
        <strain evidence="3 4">GB1</strain>
    </source>
</reference>